<dbReference type="Proteomes" id="UP000298615">
    <property type="component" value="Chromosome"/>
</dbReference>
<name>A0A4D7CSL6_9ENTE</name>
<sequence length="89" mass="8907">MLGSFQVKASAEKLGGSAGNTAEVGFYEAKPDPPIIGGSKTPPTGKTGATSIFPKTGEEMTAWGIGALGIVLVYIAVKKLASKGGDSHG</sequence>
<evidence type="ECO:0000313" key="3">
    <source>
        <dbReference type="EMBL" id="QCI85471.1"/>
    </source>
</evidence>
<feature type="region of interest" description="Disordered" evidence="1">
    <location>
        <begin position="29"/>
        <end position="50"/>
    </location>
</feature>
<feature type="compositionally biased region" description="Low complexity" evidence="1">
    <location>
        <begin position="37"/>
        <end position="50"/>
    </location>
</feature>
<evidence type="ECO:0000256" key="1">
    <source>
        <dbReference type="SAM" id="MobiDB-lite"/>
    </source>
</evidence>
<reference evidence="3 4" key="1">
    <citation type="submission" date="2019-04" db="EMBL/GenBank/DDBJ databases">
        <title>Vagococcus sp. nov., isolated from faeces of yaks (Bos grunniens).</title>
        <authorList>
            <person name="Ge Y."/>
        </authorList>
    </citation>
    <scope>NUCLEOTIDE SEQUENCE [LARGE SCALE GENOMIC DNA]</scope>
    <source>
        <strain evidence="3 4">MN-17</strain>
    </source>
</reference>
<accession>A0A4D7CSL6</accession>
<proteinExistence type="predicted"/>
<dbReference type="AlphaFoldDB" id="A0A4D7CSL6"/>
<dbReference type="RefSeq" id="WP_136952332.1">
    <property type="nucleotide sequence ID" value="NZ_CP039712.1"/>
</dbReference>
<keyword evidence="2" id="KW-0472">Membrane</keyword>
<evidence type="ECO:0000313" key="4">
    <source>
        <dbReference type="Proteomes" id="UP000298615"/>
    </source>
</evidence>
<organism evidence="3 4">
    <name type="scientific">Vagococcus zengguangii</name>
    <dbReference type="NCBI Taxonomy" id="2571750"/>
    <lineage>
        <taxon>Bacteria</taxon>
        <taxon>Bacillati</taxon>
        <taxon>Bacillota</taxon>
        <taxon>Bacilli</taxon>
        <taxon>Lactobacillales</taxon>
        <taxon>Enterococcaceae</taxon>
        <taxon>Vagococcus</taxon>
    </lineage>
</organism>
<gene>
    <name evidence="3" type="ORF">FA707_00150</name>
</gene>
<feature type="transmembrane region" description="Helical" evidence="2">
    <location>
        <begin position="60"/>
        <end position="77"/>
    </location>
</feature>
<keyword evidence="2" id="KW-1133">Transmembrane helix</keyword>
<keyword evidence="4" id="KW-1185">Reference proteome</keyword>
<protein>
    <submittedName>
        <fullName evidence="3">Uncharacterized protein</fullName>
    </submittedName>
</protein>
<dbReference type="KEGG" id="vao:FA707_00150"/>
<keyword evidence="2" id="KW-0812">Transmembrane</keyword>
<evidence type="ECO:0000256" key="2">
    <source>
        <dbReference type="SAM" id="Phobius"/>
    </source>
</evidence>
<dbReference type="EMBL" id="CP039712">
    <property type="protein sequence ID" value="QCI85471.1"/>
    <property type="molecule type" value="Genomic_DNA"/>
</dbReference>